<dbReference type="STRING" id="1267021.FPB0191_01537"/>
<dbReference type="EC" id="3.4.19.13" evidence="11"/>
<dbReference type="PROSITE" id="PS00462">
    <property type="entry name" value="G_GLU_TRANSPEPTIDASE"/>
    <property type="match status" value="1"/>
</dbReference>
<dbReference type="NCBIfam" id="TIGR00066">
    <property type="entry name" value="g_glut_trans"/>
    <property type="match status" value="1"/>
</dbReference>
<dbReference type="EMBL" id="CP009056">
    <property type="protein sequence ID" value="AJA45353.1"/>
    <property type="molecule type" value="Genomic_DNA"/>
</dbReference>
<dbReference type="OrthoDB" id="5297205at2"/>
<proteinExistence type="inferred from homology"/>
<dbReference type="InterPro" id="IPR029055">
    <property type="entry name" value="Ntn_hydrolases_N"/>
</dbReference>
<evidence type="ECO:0000256" key="10">
    <source>
        <dbReference type="PIRSR" id="PIRSR600101-2"/>
    </source>
</evidence>
<dbReference type="SUPFAM" id="SSF56235">
    <property type="entry name" value="N-terminal nucleophile aminohydrolases (Ntn hydrolases)"/>
    <property type="match status" value="1"/>
</dbReference>
<feature type="chain" id="PRO_5002045045" description="Glutathione hydrolase proenzyme" evidence="12">
    <location>
        <begin position="27"/>
        <end position="567"/>
    </location>
</feature>
<comment type="pathway">
    <text evidence="11">Sulfur metabolism; glutathione metabolism.</text>
</comment>
<dbReference type="GO" id="GO:0006751">
    <property type="term" value="P:glutathione catabolic process"/>
    <property type="evidence" value="ECO:0007669"/>
    <property type="project" value="UniProtKB-UniRule"/>
</dbReference>
<dbReference type="Gene3D" id="1.10.246.130">
    <property type="match status" value="1"/>
</dbReference>
<comment type="catalytic activity">
    <reaction evidence="8 11">
        <text>an N-terminal (5-L-glutamyl)-[peptide] + an alpha-amino acid = 5-L-glutamyl amino acid + an N-terminal L-alpha-aminoacyl-[peptide]</text>
        <dbReference type="Rhea" id="RHEA:23904"/>
        <dbReference type="Rhea" id="RHEA-COMP:9780"/>
        <dbReference type="Rhea" id="RHEA-COMP:9795"/>
        <dbReference type="ChEBI" id="CHEBI:77644"/>
        <dbReference type="ChEBI" id="CHEBI:78597"/>
        <dbReference type="ChEBI" id="CHEBI:78599"/>
        <dbReference type="ChEBI" id="CHEBI:78608"/>
        <dbReference type="EC" id="2.3.2.2"/>
    </reaction>
</comment>
<evidence type="ECO:0000256" key="7">
    <source>
        <dbReference type="ARBA" id="ARBA00023315"/>
    </source>
</evidence>
<dbReference type="RefSeq" id="WP_052236865.1">
    <property type="nucleotide sequence ID" value="NZ_CP009056.1"/>
</dbReference>
<evidence type="ECO:0000256" key="3">
    <source>
        <dbReference type="ARBA" id="ARBA00009381"/>
    </source>
</evidence>
<dbReference type="Proteomes" id="UP000030901">
    <property type="component" value="Chromosome"/>
</dbReference>
<evidence type="ECO:0000256" key="5">
    <source>
        <dbReference type="ARBA" id="ARBA00022801"/>
    </source>
</evidence>
<name>A0A0A7S1N0_FRIPE</name>
<feature type="active site" description="Nucleophile" evidence="9">
    <location>
        <position position="375"/>
    </location>
</feature>
<dbReference type="Pfam" id="PF01019">
    <property type="entry name" value="G_glu_transpept"/>
    <property type="match status" value="1"/>
</dbReference>
<feature type="binding site" evidence="10">
    <location>
        <position position="101"/>
    </location>
    <ligand>
        <name>L-glutamate</name>
        <dbReference type="ChEBI" id="CHEBI:29985"/>
    </ligand>
</feature>
<feature type="signal peptide" evidence="12">
    <location>
        <begin position="1"/>
        <end position="26"/>
    </location>
</feature>
<dbReference type="PANTHER" id="PTHR43199">
    <property type="entry name" value="GLUTATHIONE HYDROLASE"/>
    <property type="match status" value="1"/>
</dbReference>
<dbReference type="PRINTS" id="PR01210">
    <property type="entry name" value="GGTRANSPTASE"/>
</dbReference>
<evidence type="ECO:0000256" key="4">
    <source>
        <dbReference type="ARBA" id="ARBA00022679"/>
    </source>
</evidence>
<dbReference type="GO" id="GO:0103068">
    <property type="term" value="F:leukotriene C4 gamma-glutamyl transferase activity"/>
    <property type="evidence" value="ECO:0007669"/>
    <property type="project" value="UniProtKB-EC"/>
</dbReference>
<keyword evidence="14" id="KW-1185">Reference proteome</keyword>
<organism evidence="13 14">
    <name type="scientific">Frischella perrara</name>
    <dbReference type="NCBI Taxonomy" id="1267021"/>
    <lineage>
        <taxon>Bacteria</taxon>
        <taxon>Pseudomonadati</taxon>
        <taxon>Pseudomonadota</taxon>
        <taxon>Gammaproteobacteria</taxon>
        <taxon>Orbales</taxon>
        <taxon>Orbaceae</taxon>
        <taxon>Frischella</taxon>
    </lineage>
</organism>
<evidence type="ECO:0000256" key="1">
    <source>
        <dbReference type="ARBA" id="ARBA00001049"/>
    </source>
</evidence>
<comment type="catalytic activity">
    <reaction evidence="1 11">
        <text>an S-substituted glutathione + H2O = an S-substituted L-cysteinylglycine + L-glutamate</text>
        <dbReference type="Rhea" id="RHEA:59468"/>
        <dbReference type="ChEBI" id="CHEBI:15377"/>
        <dbReference type="ChEBI" id="CHEBI:29985"/>
        <dbReference type="ChEBI" id="CHEBI:90779"/>
        <dbReference type="ChEBI" id="CHEBI:143103"/>
        <dbReference type="EC" id="3.4.19.13"/>
    </reaction>
</comment>
<comment type="catalytic activity">
    <reaction evidence="2 11">
        <text>glutathione + H2O = L-cysteinylglycine + L-glutamate</text>
        <dbReference type="Rhea" id="RHEA:28807"/>
        <dbReference type="ChEBI" id="CHEBI:15377"/>
        <dbReference type="ChEBI" id="CHEBI:29985"/>
        <dbReference type="ChEBI" id="CHEBI:57925"/>
        <dbReference type="ChEBI" id="CHEBI:61694"/>
        <dbReference type="EC" id="3.4.19.13"/>
    </reaction>
</comment>
<dbReference type="UniPathway" id="UPA00204"/>
<feature type="binding site" evidence="10">
    <location>
        <position position="468"/>
    </location>
    <ligand>
        <name>L-glutamate</name>
        <dbReference type="ChEBI" id="CHEBI:29985"/>
    </ligand>
</feature>
<evidence type="ECO:0000313" key="14">
    <source>
        <dbReference type="Proteomes" id="UP000030901"/>
    </source>
</evidence>
<gene>
    <name evidence="13" type="ORF">FPB0191_01537</name>
</gene>
<accession>A0A0A7S1N0</accession>
<evidence type="ECO:0000256" key="8">
    <source>
        <dbReference type="ARBA" id="ARBA00047417"/>
    </source>
</evidence>
<feature type="binding site" evidence="10">
    <location>
        <position position="417"/>
    </location>
    <ligand>
        <name>L-glutamate</name>
        <dbReference type="ChEBI" id="CHEBI:29985"/>
    </ligand>
</feature>
<protein>
    <recommendedName>
        <fullName evidence="11">Glutathione hydrolase proenzyme</fullName>
        <ecNumber evidence="11">2.3.2.2</ecNumber>
        <ecNumber evidence="11">3.4.19.13</ecNumber>
    </recommendedName>
    <component>
        <recommendedName>
            <fullName evidence="11">Glutathione hydrolase large chain</fullName>
        </recommendedName>
    </component>
    <component>
        <recommendedName>
            <fullName evidence="11">Glutathione hydrolase small chain</fullName>
        </recommendedName>
    </component>
</protein>
<feature type="binding site" evidence="10">
    <location>
        <begin position="393"/>
        <end position="395"/>
    </location>
    <ligand>
        <name>L-glutamate</name>
        <dbReference type="ChEBI" id="CHEBI:29985"/>
    </ligand>
</feature>
<dbReference type="InterPro" id="IPR000101">
    <property type="entry name" value="GGT_peptidase"/>
</dbReference>
<dbReference type="EC" id="2.3.2.2" evidence="11"/>
<sequence>MFYLRRTIVKCCSFILLLIFSQNVIALQKNNTTLDAGAIASPDYYGALAAQQILQKGGNAVDAAVATAFALAVTYPEAGNIGGGGFMTLLMDGKPYFIDYREVAPALASRDMYLDTNKEVIDNLSLYSYKAPGVPGTVAGMWSVHQRFGRLPWQQVLQPAIEFANDGFYVESQLAQRYQEVLGKAPNNSYFEKYFSGLQTGKLFKQPELANILTLIAKQGMDGFYKGETAKLIASQMAENGGLITEADLANYQAKWRKPLIANWQGMQIITAPPPSSGGVGLIQLLTMKNILADEFKNIEVNSPKYIHLLAEIEKRVFADRANYMGDPDFISVPVTKLIDHAYLLERANQVNPTAISNTDEIQPGLSDNKEKLQTTHFSVVDKWGNAVSNTYTLNGWFGSAIVIKGTGIILNNEMDDFSSKPGIANQFGVVGNDANAIEANKRPLSSMTPTIITKDNQVLLVIGTPGGSRIFTSIFQVITNVFDNQMSLSEAVFAPRYHHQLLPKDQIFIERFQNRVSKQFKQTLEDMGYNFYQQDFSGDIQAIQILDNQPNAVSDIRGRGRSMLTN</sequence>
<dbReference type="PANTHER" id="PTHR43199:SF1">
    <property type="entry name" value="GLUTATHIONE HYDROLASE PROENZYME"/>
    <property type="match status" value="1"/>
</dbReference>
<keyword evidence="11" id="KW-0317">Glutathione biosynthesis</keyword>
<evidence type="ECO:0000256" key="6">
    <source>
        <dbReference type="ARBA" id="ARBA00023145"/>
    </source>
</evidence>
<comment type="PTM">
    <text evidence="11">Cleaved by autocatalysis into a large and a small subunit.</text>
</comment>
<evidence type="ECO:0000256" key="9">
    <source>
        <dbReference type="PIRSR" id="PIRSR600101-1"/>
    </source>
</evidence>
<keyword evidence="12" id="KW-0732">Signal</keyword>
<feature type="binding site" evidence="10">
    <location>
        <begin position="446"/>
        <end position="447"/>
    </location>
    <ligand>
        <name>L-glutamate</name>
        <dbReference type="ChEBI" id="CHEBI:29985"/>
    </ligand>
</feature>
<evidence type="ECO:0000256" key="11">
    <source>
        <dbReference type="RuleBase" id="RU368036"/>
    </source>
</evidence>
<comment type="subunit">
    <text evidence="11">This enzyme consists of two polypeptide chains, which are synthesized in precursor form from a single polypeptide.</text>
</comment>
<evidence type="ECO:0000256" key="2">
    <source>
        <dbReference type="ARBA" id="ARBA00001089"/>
    </source>
</evidence>
<keyword evidence="4 11" id="KW-0808">Transferase</keyword>
<evidence type="ECO:0000256" key="12">
    <source>
        <dbReference type="SAM" id="SignalP"/>
    </source>
</evidence>
<keyword evidence="6 11" id="KW-0865">Zymogen</keyword>
<evidence type="ECO:0000313" key="13">
    <source>
        <dbReference type="EMBL" id="AJA45353.1"/>
    </source>
</evidence>
<comment type="similarity">
    <text evidence="3 11">Belongs to the gamma-glutamyltransferase family.</text>
</comment>
<dbReference type="GO" id="GO:0036374">
    <property type="term" value="F:glutathione hydrolase activity"/>
    <property type="evidence" value="ECO:0007669"/>
    <property type="project" value="UniProtKB-UniRule"/>
</dbReference>
<dbReference type="InterPro" id="IPR043137">
    <property type="entry name" value="GGT_ssub_C"/>
</dbReference>
<dbReference type="InterPro" id="IPR043138">
    <property type="entry name" value="GGT_lsub"/>
</dbReference>
<dbReference type="Gene3D" id="3.60.20.40">
    <property type="match status" value="1"/>
</dbReference>
<dbReference type="HOGENOM" id="CLU_014813_0_3_6"/>
<reference evidence="13 14" key="1">
    <citation type="journal article" date="2014" name="Appl. Environ. Microbiol.">
        <title>Gut symbionts from distinct hosts exhibit genotoxic activity via divergent colibactin biosynthetic pathways.</title>
        <authorList>
            <person name="Engel P."/>
            <person name="Vizcaino M.I."/>
            <person name="Crawford J.M."/>
        </authorList>
    </citation>
    <scope>NUCLEOTIDE SEQUENCE [LARGE SCALE GENOMIC DNA]</scope>
    <source>
        <strain evidence="13 14">PEB0191</strain>
    </source>
</reference>
<keyword evidence="5 11" id="KW-0378">Hydrolase</keyword>
<dbReference type="AlphaFoldDB" id="A0A0A7S1N0"/>
<keyword evidence="7 11" id="KW-0012">Acyltransferase</keyword>
<dbReference type="InterPro" id="IPR055262">
    <property type="entry name" value="GGT_CS"/>
</dbReference>
<dbReference type="KEGG" id="fpp:FPB0191_01537"/>
<dbReference type="InterPro" id="IPR051792">
    <property type="entry name" value="GGT_bact"/>
</dbReference>
<dbReference type="GO" id="GO:0006750">
    <property type="term" value="P:glutathione biosynthetic process"/>
    <property type="evidence" value="ECO:0007669"/>
    <property type="project" value="UniProtKB-KW"/>
</dbReference>